<evidence type="ECO:0000259" key="2">
    <source>
        <dbReference type="Pfam" id="PF03713"/>
    </source>
</evidence>
<dbReference type="InterPro" id="IPR005183">
    <property type="entry name" value="DUF305_CopM-like"/>
</dbReference>
<evidence type="ECO:0000313" key="3">
    <source>
        <dbReference type="EMBL" id="GLK77648.1"/>
    </source>
</evidence>
<gene>
    <name evidence="3" type="ORF">GCM10008171_29020</name>
</gene>
<feature type="region of interest" description="Disordered" evidence="1">
    <location>
        <begin position="17"/>
        <end position="46"/>
    </location>
</feature>
<dbReference type="InterPro" id="IPR012347">
    <property type="entry name" value="Ferritin-like"/>
</dbReference>
<evidence type="ECO:0000313" key="4">
    <source>
        <dbReference type="Proteomes" id="UP001143364"/>
    </source>
</evidence>
<dbReference type="EMBL" id="BSFK01000016">
    <property type="protein sequence ID" value="GLK77648.1"/>
    <property type="molecule type" value="Genomic_DNA"/>
</dbReference>
<dbReference type="Proteomes" id="UP001143364">
    <property type="component" value="Unassembled WGS sequence"/>
</dbReference>
<reference evidence="3" key="1">
    <citation type="journal article" date="2014" name="Int. J. Syst. Evol. Microbiol.">
        <title>Complete genome sequence of Corynebacterium casei LMG S-19264T (=DSM 44701T), isolated from a smear-ripened cheese.</title>
        <authorList>
            <consortium name="US DOE Joint Genome Institute (JGI-PGF)"/>
            <person name="Walter F."/>
            <person name="Albersmeier A."/>
            <person name="Kalinowski J."/>
            <person name="Ruckert C."/>
        </authorList>
    </citation>
    <scope>NUCLEOTIDE SEQUENCE</scope>
    <source>
        <strain evidence="3">VKM B-2555</strain>
    </source>
</reference>
<keyword evidence="4" id="KW-1185">Reference proteome</keyword>
<feature type="domain" description="DUF305" evidence="2">
    <location>
        <begin position="46"/>
        <end position="139"/>
    </location>
</feature>
<dbReference type="PANTHER" id="PTHR36933">
    <property type="entry name" value="SLL0788 PROTEIN"/>
    <property type="match status" value="1"/>
</dbReference>
<dbReference type="Pfam" id="PF03713">
    <property type="entry name" value="DUF305"/>
    <property type="match status" value="1"/>
</dbReference>
<organism evidence="3 4">
    <name type="scientific">Methylopila jiangsuensis</name>
    <dbReference type="NCBI Taxonomy" id="586230"/>
    <lineage>
        <taxon>Bacteria</taxon>
        <taxon>Pseudomonadati</taxon>
        <taxon>Pseudomonadota</taxon>
        <taxon>Alphaproteobacteria</taxon>
        <taxon>Hyphomicrobiales</taxon>
        <taxon>Methylopilaceae</taxon>
        <taxon>Methylopila</taxon>
    </lineage>
</organism>
<comment type="caution">
    <text evidence="3">The sequence shown here is derived from an EMBL/GenBank/DDBJ whole genome shotgun (WGS) entry which is preliminary data.</text>
</comment>
<dbReference type="AlphaFoldDB" id="A0A9W6JLD6"/>
<name>A0A9W6JLD6_9HYPH</name>
<dbReference type="PANTHER" id="PTHR36933:SF1">
    <property type="entry name" value="SLL0788 PROTEIN"/>
    <property type="match status" value="1"/>
</dbReference>
<protein>
    <recommendedName>
        <fullName evidence="2">DUF305 domain-containing protein</fullName>
    </recommendedName>
</protein>
<reference evidence="3" key="2">
    <citation type="submission" date="2023-01" db="EMBL/GenBank/DDBJ databases">
        <authorList>
            <person name="Sun Q."/>
            <person name="Evtushenko L."/>
        </authorList>
    </citation>
    <scope>NUCLEOTIDE SEQUENCE</scope>
    <source>
        <strain evidence="3">VKM B-2555</strain>
    </source>
</reference>
<proteinExistence type="predicted"/>
<evidence type="ECO:0000256" key="1">
    <source>
        <dbReference type="SAM" id="MobiDB-lite"/>
    </source>
</evidence>
<accession>A0A9W6JLD6</accession>
<sequence length="145" mass="15478">MLLATTVAMSAATAIAQESKSAPEGTESLPKACQVASPGQGMTGKAMEMGDMASHSMSDMGEAQMASMKAMQDMNRTMRATHGIKDPDLAFVCGMIAHHRGAVAMSKIELQSGKDDQAKAWAKKIIADQEKEISEFEAWANKRAQ</sequence>
<dbReference type="Gene3D" id="1.20.1260.10">
    <property type="match status" value="1"/>
</dbReference>